<evidence type="ECO:0000313" key="2">
    <source>
        <dbReference type="Proteomes" id="UP001175353"/>
    </source>
</evidence>
<keyword evidence="2" id="KW-1185">Reference proteome</keyword>
<comment type="caution">
    <text evidence="1">The sequence shown here is derived from an EMBL/GenBank/DDBJ whole genome shotgun (WGS) entry which is preliminary data.</text>
</comment>
<proteinExistence type="predicted"/>
<accession>A0AAN6H022</accession>
<evidence type="ECO:0000313" key="1">
    <source>
        <dbReference type="EMBL" id="KAK0949150.1"/>
    </source>
</evidence>
<dbReference type="Proteomes" id="UP001175353">
    <property type="component" value="Unassembled WGS sequence"/>
</dbReference>
<name>A0AAN6H022_9PEZI</name>
<reference evidence="1" key="1">
    <citation type="submission" date="2023-06" db="EMBL/GenBank/DDBJ databases">
        <title>Black Yeasts Isolated from many extreme environments.</title>
        <authorList>
            <person name="Coleine C."/>
            <person name="Stajich J.E."/>
            <person name="Selbmann L."/>
        </authorList>
    </citation>
    <scope>NUCLEOTIDE SEQUENCE</scope>
    <source>
        <strain evidence="1">CCFEE 5200</strain>
    </source>
</reference>
<protein>
    <submittedName>
        <fullName evidence="1">Uncharacterized protein</fullName>
    </submittedName>
</protein>
<dbReference type="EMBL" id="JAUJLE010001353">
    <property type="protein sequence ID" value="KAK0949150.1"/>
    <property type="molecule type" value="Genomic_DNA"/>
</dbReference>
<feature type="non-terminal residue" evidence="1">
    <location>
        <position position="159"/>
    </location>
</feature>
<organism evidence="1 2">
    <name type="scientific">Friedmanniomyces endolithicus</name>
    <dbReference type="NCBI Taxonomy" id="329885"/>
    <lineage>
        <taxon>Eukaryota</taxon>
        <taxon>Fungi</taxon>
        <taxon>Dikarya</taxon>
        <taxon>Ascomycota</taxon>
        <taxon>Pezizomycotina</taxon>
        <taxon>Dothideomycetes</taxon>
        <taxon>Dothideomycetidae</taxon>
        <taxon>Mycosphaerellales</taxon>
        <taxon>Teratosphaeriaceae</taxon>
        <taxon>Friedmanniomyces</taxon>
    </lineage>
</organism>
<gene>
    <name evidence="1" type="ORF">LTR91_026687</name>
</gene>
<dbReference type="AlphaFoldDB" id="A0AAN6H022"/>
<sequence>MRLEPIKLLQTHQQPLALVNRQTPILRYPPLHQHQPATIREIQVVRDSGMRLRELAAEFEFREVREEDCGCCGGWEGPLQEVDLCSLAFARDGEDELGVFPGGVCYAAVIFGLHYCAQALGIPDVAEAPDGFDFFVWELGRLVDVDEAAEGFDAIFACF</sequence>